<evidence type="ECO:0000256" key="6">
    <source>
        <dbReference type="SAM" id="MobiDB-lite"/>
    </source>
</evidence>
<evidence type="ECO:0000313" key="9">
    <source>
        <dbReference type="EMBL" id="CAD9356856.1"/>
    </source>
</evidence>
<organism evidence="9">
    <name type="scientific">Ditylum brightwellii</name>
    <dbReference type="NCBI Taxonomy" id="49249"/>
    <lineage>
        <taxon>Eukaryota</taxon>
        <taxon>Sar</taxon>
        <taxon>Stramenopiles</taxon>
        <taxon>Ochrophyta</taxon>
        <taxon>Bacillariophyta</taxon>
        <taxon>Mediophyceae</taxon>
        <taxon>Lithodesmiophycidae</taxon>
        <taxon>Lithodesmiales</taxon>
        <taxon>Lithodesmiaceae</taxon>
        <taxon>Ditylum</taxon>
    </lineage>
</organism>
<feature type="transmembrane region" description="Helical" evidence="7">
    <location>
        <begin position="494"/>
        <end position="515"/>
    </location>
</feature>
<evidence type="ECO:0000256" key="8">
    <source>
        <dbReference type="SAM" id="SignalP"/>
    </source>
</evidence>
<evidence type="ECO:0000256" key="1">
    <source>
        <dbReference type="ARBA" id="ARBA00004141"/>
    </source>
</evidence>
<dbReference type="InterPro" id="IPR002528">
    <property type="entry name" value="MATE_fam"/>
</dbReference>
<feature type="transmembrane region" description="Helical" evidence="7">
    <location>
        <begin position="551"/>
        <end position="570"/>
    </location>
</feature>
<feature type="chain" id="PRO_5030789511" description="Protein DETOXIFICATION" evidence="8">
    <location>
        <begin position="34"/>
        <end position="591"/>
    </location>
</feature>
<feature type="transmembrane region" description="Helical" evidence="7">
    <location>
        <begin position="247"/>
        <end position="265"/>
    </location>
</feature>
<keyword evidence="3 7" id="KW-0812">Transmembrane</keyword>
<protein>
    <recommendedName>
        <fullName evidence="10">Protein DETOXIFICATION</fullName>
    </recommendedName>
</protein>
<evidence type="ECO:0000256" key="4">
    <source>
        <dbReference type="ARBA" id="ARBA00022989"/>
    </source>
</evidence>
<gene>
    <name evidence="9" type="ORF">DBRI1063_LOCUS24715</name>
</gene>
<feature type="region of interest" description="Disordered" evidence="6">
    <location>
        <begin position="92"/>
        <end position="112"/>
    </location>
</feature>
<keyword evidence="8" id="KW-0732">Signal</keyword>
<evidence type="ECO:0000256" key="5">
    <source>
        <dbReference type="ARBA" id="ARBA00023136"/>
    </source>
</evidence>
<feature type="transmembrane region" description="Helical" evidence="7">
    <location>
        <begin position="164"/>
        <end position="184"/>
    </location>
</feature>
<dbReference type="PANTHER" id="PTHR42893:SF44">
    <property type="entry name" value="PROTEIN DETOXIFICATION"/>
    <property type="match status" value="1"/>
</dbReference>
<evidence type="ECO:0000256" key="7">
    <source>
        <dbReference type="SAM" id="Phobius"/>
    </source>
</evidence>
<dbReference type="GO" id="GO:0016020">
    <property type="term" value="C:membrane"/>
    <property type="evidence" value="ECO:0007669"/>
    <property type="project" value="UniProtKB-SubCell"/>
</dbReference>
<keyword evidence="4 7" id="KW-1133">Transmembrane helix</keyword>
<evidence type="ECO:0008006" key="10">
    <source>
        <dbReference type="Google" id="ProtNLM"/>
    </source>
</evidence>
<dbReference type="Pfam" id="PF01554">
    <property type="entry name" value="MatE"/>
    <property type="match status" value="2"/>
</dbReference>
<evidence type="ECO:0000256" key="3">
    <source>
        <dbReference type="ARBA" id="ARBA00022692"/>
    </source>
</evidence>
<dbReference type="EMBL" id="HBGN01038637">
    <property type="protein sequence ID" value="CAD9356856.1"/>
    <property type="molecule type" value="Transcribed_RNA"/>
</dbReference>
<reference evidence="9" key="1">
    <citation type="submission" date="2021-01" db="EMBL/GenBank/DDBJ databases">
        <authorList>
            <person name="Corre E."/>
            <person name="Pelletier E."/>
            <person name="Niang G."/>
            <person name="Scheremetjew M."/>
            <person name="Finn R."/>
            <person name="Kale V."/>
            <person name="Holt S."/>
            <person name="Cochrane G."/>
            <person name="Meng A."/>
            <person name="Brown T."/>
            <person name="Cohen L."/>
        </authorList>
    </citation>
    <scope>NUCLEOTIDE SEQUENCE</scope>
    <source>
        <strain evidence="9">Pop2</strain>
    </source>
</reference>
<evidence type="ECO:0000256" key="2">
    <source>
        <dbReference type="ARBA" id="ARBA00010199"/>
    </source>
</evidence>
<keyword evidence="5 7" id="KW-0472">Membrane</keyword>
<feature type="transmembrane region" description="Helical" evidence="7">
    <location>
        <begin position="527"/>
        <end position="545"/>
    </location>
</feature>
<feature type="transmembrane region" description="Helical" evidence="7">
    <location>
        <begin position="205"/>
        <end position="227"/>
    </location>
</feature>
<feature type="transmembrane region" description="Helical" evidence="7">
    <location>
        <begin position="277"/>
        <end position="298"/>
    </location>
</feature>
<feature type="transmembrane region" description="Helical" evidence="7">
    <location>
        <begin position="304"/>
        <end position="324"/>
    </location>
</feature>
<comment type="subcellular location">
    <subcellularLocation>
        <location evidence="1">Membrane</location>
        <topology evidence="1">Multi-pass membrane protein</topology>
    </subcellularLocation>
</comment>
<name>A0A7S2A3N7_9STRA</name>
<sequence length="591" mass="62637">MHFATAPSLLLLLSAILLADISILLPNVQLACALTIPPSAIRRTNGIKIRECSAASTTLKNPRCLVPKCDRSPSFHSASSVSLTDDEGFKKDITNKSKNSNAESKKTINTKTPSVRSVAQEVAALGLPALGGMVIDPIMSLVDSSCVGQISTTHLASMAPCTSIYQFLFCVYFFLSATTTNLVASSSHSEETSGESGTSTYAEKVLSTAIVLAIILGTLTSASLYCFSDFLLSIAGATPDLLPPARAYLQIRAISFPAVLILMVLQGSDLGRQDSITPLKIFGIAGIVNLIGDIYLTLGRGMGVKGAAIATAVSQLGAAIFYVWRASSRRSPNDVIATDSKEARSISKREKQRAERKNRRVKLRFTGLPSKALLKEFSAVGVTLLLRAIGCMCFYSLATRTAATFGSVSLAAHQLTLQVWWLLSYIPEPMSTAAQSIVARDAKRSSFDVVSKVVKVLLGVSTAAGLLAAVFTGLTLSMPSTTRMLVSDHAVRDLMLKTVPFAALAQFACAVCTIADGVCVGTGSFGHLPYILVSSTAIASLGLLGVTKKGLGVEGVWMCFVGFFVLRIGAHTIFSKKLRQLAMGQKESAVE</sequence>
<dbReference type="AlphaFoldDB" id="A0A7S2A3N7"/>
<feature type="transmembrane region" description="Helical" evidence="7">
    <location>
        <begin position="453"/>
        <end position="474"/>
    </location>
</feature>
<accession>A0A7S2A3N7</accession>
<feature type="transmembrane region" description="Helical" evidence="7">
    <location>
        <begin position="377"/>
        <end position="397"/>
    </location>
</feature>
<feature type="signal peptide" evidence="8">
    <location>
        <begin position="1"/>
        <end position="33"/>
    </location>
</feature>
<dbReference type="NCBIfam" id="TIGR00797">
    <property type="entry name" value="matE"/>
    <property type="match status" value="1"/>
</dbReference>
<dbReference type="PANTHER" id="PTHR42893">
    <property type="entry name" value="PROTEIN DETOXIFICATION 44, CHLOROPLASTIC-RELATED"/>
    <property type="match status" value="1"/>
</dbReference>
<dbReference type="GO" id="GO:0042910">
    <property type="term" value="F:xenobiotic transmembrane transporter activity"/>
    <property type="evidence" value="ECO:0007669"/>
    <property type="project" value="InterPro"/>
</dbReference>
<comment type="similarity">
    <text evidence="2">Belongs to the multi antimicrobial extrusion (MATE) (TC 2.A.66.1) family.</text>
</comment>
<dbReference type="GO" id="GO:0015297">
    <property type="term" value="F:antiporter activity"/>
    <property type="evidence" value="ECO:0007669"/>
    <property type="project" value="InterPro"/>
</dbReference>
<proteinExistence type="inferred from homology"/>
<dbReference type="InterPro" id="IPR044644">
    <property type="entry name" value="DinF-like"/>
</dbReference>